<keyword evidence="1 9" id="KW-0479">Metal-binding</keyword>
<evidence type="ECO:0000256" key="3">
    <source>
        <dbReference type="ARBA" id="ARBA00022833"/>
    </source>
</evidence>
<dbReference type="Proteomes" id="UP001190926">
    <property type="component" value="Unassembled WGS sequence"/>
</dbReference>
<reference evidence="11 12" key="1">
    <citation type="journal article" date="2021" name="Nat. Commun.">
        <title>Incipient diploidization of the medicinal plant Perilla within 10,000 years.</title>
        <authorList>
            <person name="Zhang Y."/>
            <person name="Shen Q."/>
            <person name="Leng L."/>
            <person name="Zhang D."/>
            <person name="Chen S."/>
            <person name="Shi Y."/>
            <person name="Ning Z."/>
            <person name="Chen S."/>
        </authorList>
    </citation>
    <scope>NUCLEOTIDE SEQUENCE [LARGE SCALE GENOMIC DNA]</scope>
    <source>
        <strain evidence="12">cv. PC099</strain>
    </source>
</reference>
<keyword evidence="6 9" id="KW-0804">Transcription</keyword>
<evidence type="ECO:0000256" key="8">
    <source>
        <dbReference type="PROSITE-ProRule" id="PRU00071"/>
    </source>
</evidence>
<evidence type="ECO:0000313" key="12">
    <source>
        <dbReference type="Proteomes" id="UP001190926"/>
    </source>
</evidence>
<sequence length="256" mass="28739">MDAAQWPQGRRIGIEVECSRNILEKKGRPQQKEALNCPRCNSINTKFCYYNNYSLSQPRYFCKTCTRYWTEGGTLRNVPVGGTSRKNKRSSSSSSSSIISVKKLIIPDLSPRLPKFSPHQLQNPKIHDDGQLLNLSYNIDPNSELVLPFALEVEADDLNPQNPNYSGGQLTSLNISNSNSPSFPMHQLYFKPSLSLNFSLDGVNENQFRNLQSTLEGDDPAASRILFPFEESRRPLPVANDQSNGYWSGMLSGGSW</sequence>
<accession>A0AAD4NXW6</accession>
<comment type="subcellular location">
    <subcellularLocation>
        <location evidence="8 9">Nucleus</location>
    </subcellularLocation>
</comment>
<evidence type="ECO:0000256" key="6">
    <source>
        <dbReference type="ARBA" id="ARBA00023163"/>
    </source>
</evidence>
<organism evidence="11 12">
    <name type="scientific">Perilla frutescens var. hirtella</name>
    <name type="common">Perilla citriodora</name>
    <name type="synonym">Perilla setoyensis</name>
    <dbReference type="NCBI Taxonomy" id="608512"/>
    <lineage>
        <taxon>Eukaryota</taxon>
        <taxon>Viridiplantae</taxon>
        <taxon>Streptophyta</taxon>
        <taxon>Embryophyta</taxon>
        <taxon>Tracheophyta</taxon>
        <taxon>Spermatophyta</taxon>
        <taxon>Magnoliopsida</taxon>
        <taxon>eudicotyledons</taxon>
        <taxon>Gunneridae</taxon>
        <taxon>Pentapetalae</taxon>
        <taxon>asterids</taxon>
        <taxon>lamiids</taxon>
        <taxon>Lamiales</taxon>
        <taxon>Lamiaceae</taxon>
        <taxon>Nepetoideae</taxon>
        <taxon>Elsholtzieae</taxon>
        <taxon>Perilla</taxon>
    </lineage>
</organism>
<evidence type="ECO:0000256" key="9">
    <source>
        <dbReference type="RuleBase" id="RU369094"/>
    </source>
</evidence>
<dbReference type="GO" id="GO:0003677">
    <property type="term" value="F:DNA binding"/>
    <property type="evidence" value="ECO:0007669"/>
    <property type="project" value="UniProtKB-UniRule"/>
</dbReference>
<dbReference type="PANTHER" id="PTHR31992:SF343">
    <property type="entry name" value="DOF ZINC FINGER PROTEIN"/>
    <property type="match status" value="1"/>
</dbReference>
<dbReference type="PROSITE" id="PS01361">
    <property type="entry name" value="ZF_DOF_1"/>
    <property type="match status" value="1"/>
</dbReference>
<dbReference type="PROSITE" id="PS50884">
    <property type="entry name" value="ZF_DOF_2"/>
    <property type="match status" value="1"/>
</dbReference>
<evidence type="ECO:0000256" key="5">
    <source>
        <dbReference type="ARBA" id="ARBA00023125"/>
    </source>
</evidence>
<evidence type="ECO:0000256" key="4">
    <source>
        <dbReference type="ARBA" id="ARBA00023015"/>
    </source>
</evidence>
<dbReference type="Pfam" id="PF02701">
    <property type="entry name" value="Zn_ribbon_Dof"/>
    <property type="match status" value="1"/>
</dbReference>
<dbReference type="InterPro" id="IPR045174">
    <property type="entry name" value="Dof"/>
</dbReference>
<name>A0AAD4NXW6_PERFH</name>
<keyword evidence="12" id="KW-1185">Reference proteome</keyword>
<evidence type="ECO:0000313" key="11">
    <source>
        <dbReference type="EMBL" id="KAH6819743.1"/>
    </source>
</evidence>
<protein>
    <recommendedName>
        <fullName evidence="9">Dof zinc finger protein</fullName>
    </recommendedName>
</protein>
<evidence type="ECO:0000256" key="2">
    <source>
        <dbReference type="ARBA" id="ARBA00022771"/>
    </source>
</evidence>
<evidence type="ECO:0000256" key="1">
    <source>
        <dbReference type="ARBA" id="ARBA00022723"/>
    </source>
</evidence>
<dbReference type="GO" id="GO:0008270">
    <property type="term" value="F:zinc ion binding"/>
    <property type="evidence" value="ECO:0007669"/>
    <property type="project" value="UniProtKB-KW"/>
</dbReference>
<keyword evidence="4 9" id="KW-0805">Transcription regulation</keyword>
<keyword evidence="2 8" id="KW-0863">Zinc-finger</keyword>
<keyword evidence="7 8" id="KW-0539">Nucleus</keyword>
<keyword evidence="3 9" id="KW-0862">Zinc</keyword>
<dbReference type="GO" id="GO:0005634">
    <property type="term" value="C:nucleus"/>
    <property type="evidence" value="ECO:0007669"/>
    <property type="project" value="UniProtKB-SubCell"/>
</dbReference>
<gene>
    <name evidence="11" type="ORF">C2S53_020820</name>
</gene>
<comment type="caution">
    <text evidence="11">The sequence shown here is derived from an EMBL/GenBank/DDBJ whole genome shotgun (WGS) entry which is preliminary data.</text>
</comment>
<proteinExistence type="predicted"/>
<evidence type="ECO:0000259" key="10">
    <source>
        <dbReference type="PROSITE" id="PS50884"/>
    </source>
</evidence>
<keyword evidence="5 8" id="KW-0238">DNA-binding</keyword>
<comment type="function">
    <text evidence="9">Transcription factor that binds specifically to a 5'-AA[AG]G-3' consensus core sequence.</text>
</comment>
<dbReference type="GO" id="GO:0003700">
    <property type="term" value="F:DNA-binding transcription factor activity"/>
    <property type="evidence" value="ECO:0007669"/>
    <property type="project" value="UniProtKB-UniRule"/>
</dbReference>
<dbReference type="InterPro" id="IPR003851">
    <property type="entry name" value="Znf_Dof"/>
</dbReference>
<dbReference type="PANTHER" id="PTHR31992">
    <property type="entry name" value="DOF ZINC FINGER PROTEIN DOF1.4-RELATED"/>
    <property type="match status" value="1"/>
</dbReference>
<evidence type="ECO:0000256" key="7">
    <source>
        <dbReference type="ARBA" id="ARBA00023242"/>
    </source>
</evidence>
<feature type="domain" description="Dof-type" evidence="10">
    <location>
        <begin position="35"/>
        <end position="89"/>
    </location>
</feature>
<dbReference type="AlphaFoldDB" id="A0AAD4NXW6"/>
<dbReference type="EMBL" id="SDAM02008219">
    <property type="protein sequence ID" value="KAH6819743.1"/>
    <property type="molecule type" value="Genomic_DNA"/>
</dbReference>